<dbReference type="InterPro" id="IPR036322">
    <property type="entry name" value="WD40_repeat_dom_sf"/>
</dbReference>
<dbReference type="OrthoDB" id="6065502at2759"/>
<sequence>MAAKSVSRLTPVLLQCTKIPRFSEEDGGTHCVRHMEIVENGSCLAVAGSKKEGGTFIDLFRLQVNPDFYGKPYLMKKSQPYHSKRYTSPGSLRCVCLLDAQRFVICGSNTIESYDIKAGGILHRGQFNGEAWCMTTAGGFIYVALDTSQVIVFDSKLIEIKTITLHGLDKGGHKLASFDIPNGCQRIRVNNNINRLFAVTETTGEIHEYNTSDIFSFDIVLASLGSLIEETDCLKLLSYFDVPAQKDITESDAPSSSLLQLLKESGMVSVDDIRHLLQACSDQGLSKAVELISIYQHIQYSSVTEELQATKRFQQQISVEPKESERHLRNVEEKLTKETGNETQKPIEQMNDAKMESDQIDTSLLVTNQEQLLADKQRMSQDILNQKGSALMSVIMWMEFDVSGLECDFISAPSKDNVFVCDKCVKFKELEDLMNSFHCEWTEVRNSRAGRRDLFARDGLHLANTGASLFGRMVNYFVEQLCLNLIGGGAIGGWAFINFDKDYVNRVSMIQNASGSVEELKCLPHDKITQGTLKEEALSAAYGKLMVQVTDELTLDSVLRLATLFNLPPAQRDMLRRISFVESPGFTLLKFMKSRNIINMYDVTNLQKGLMCIQRHRINERLLIPYQAMIDPFQFEENRSPILHDWSADNATQSFTALNDSQLKQGTEVSMIRNSEEPGMKLDSKILSKEKENGASEDRTDDEGISTEKTEESEITWTEEKTTKWKLDQENISVDIDTLSYVFVNLVSQETEQNHIFRVVSFVDGILDDKDDVLITVCFCKDREEDYQFLLDDHQSKLILGNYETFLISRTRNGGCDDTATYMDLTMSAHNDSYHITKEESTKNVDIDHLCAASRVTRQFRLNRNQDGIIGMFDVELKVSQNEKNRVAVNLHSKVKDILLSRESQGMLYKVLTDLTGYEKLKEDVASLLDIHDCKELAVGFELRSAENDAIQEYAEPGKLLLKILDERQLIKPDKMIKLYERLKAIHLNNVARIVLEYVGASKKKTRKEDEGEIGGIRKIQEIQELKVTRNATLLMQEGYERLNVQRALKLSLGKIDLGRKLLQLAKEEHERLYFFPGSNLYKEQYMDHQGGELDVAGVHLQVPAGALDTGRIVSLWVSTDPDIEGPFSEQKNLRLTPFVQVGPENLVLANPVFLIIPHCAFTSGDPTPVDVCSGVLKTNISMQWRKEGKHLSCVMESHQFELEMHKACSLAFTSHTTKDDETGHDLDDDDSRSVVPRNSLVLDEVFAIPETAVTFFPAMLQNRRRTSSHNRVKHKSNFSPTKYYQSQSKISFIATNSWRNELPQRRQKFFTFSEIRLENCSFTAKPLQTSEWKCRINLGIDISIPQKLLAVEH</sequence>
<dbReference type="Pfam" id="PF00791">
    <property type="entry name" value="ZU5"/>
    <property type="match status" value="1"/>
</dbReference>
<keyword evidence="4" id="KW-1185">Reference proteome</keyword>
<protein>
    <recommendedName>
        <fullName evidence="2">ZU5 domain-containing protein</fullName>
    </recommendedName>
</protein>
<reference evidence="3 4" key="1">
    <citation type="journal article" date="2017" name="PLoS Biol.">
        <title>The sea cucumber genome provides insights into morphological evolution and visceral regeneration.</title>
        <authorList>
            <person name="Zhang X."/>
            <person name="Sun L."/>
            <person name="Yuan J."/>
            <person name="Sun Y."/>
            <person name="Gao Y."/>
            <person name="Zhang L."/>
            <person name="Li S."/>
            <person name="Dai H."/>
            <person name="Hamel J.F."/>
            <person name="Liu C."/>
            <person name="Yu Y."/>
            <person name="Liu S."/>
            <person name="Lin W."/>
            <person name="Guo K."/>
            <person name="Jin S."/>
            <person name="Xu P."/>
            <person name="Storey K.B."/>
            <person name="Huan P."/>
            <person name="Zhang T."/>
            <person name="Zhou Y."/>
            <person name="Zhang J."/>
            <person name="Lin C."/>
            <person name="Li X."/>
            <person name="Xing L."/>
            <person name="Huo D."/>
            <person name="Sun M."/>
            <person name="Wang L."/>
            <person name="Mercier A."/>
            <person name="Li F."/>
            <person name="Yang H."/>
            <person name="Xiang J."/>
        </authorList>
    </citation>
    <scope>NUCLEOTIDE SEQUENCE [LARGE SCALE GENOMIC DNA]</scope>
    <source>
        <strain evidence="3">Shaxun</strain>
        <tissue evidence="3">Muscle</tissue>
    </source>
</reference>
<dbReference type="SUPFAM" id="SSF50978">
    <property type="entry name" value="WD40 repeat-like"/>
    <property type="match status" value="1"/>
</dbReference>
<evidence type="ECO:0000313" key="4">
    <source>
        <dbReference type="Proteomes" id="UP000230750"/>
    </source>
</evidence>
<comment type="caution">
    <text evidence="3">The sequence shown here is derived from an EMBL/GenBank/DDBJ whole genome shotgun (WGS) entry which is preliminary data.</text>
</comment>
<dbReference type="Gene3D" id="2.60.220.30">
    <property type="match status" value="1"/>
</dbReference>
<gene>
    <name evidence="3" type="ORF">BSL78_19641</name>
</gene>
<evidence type="ECO:0000256" key="1">
    <source>
        <dbReference type="SAM" id="MobiDB-lite"/>
    </source>
</evidence>
<accession>A0A2G8K673</accession>
<evidence type="ECO:0000313" key="3">
    <source>
        <dbReference type="EMBL" id="PIK43501.1"/>
    </source>
</evidence>
<feature type="compositionally biased region" description="Basic and acidic residues" evidence="1">
    <location>
        <begin position="681"/>
        <end position="698"/>
    </location>
</feature>
<feature type="compositionally biased region" description="Basic and acidic residues" evidence="1">
    <location>
        <begin position="706"/>
        <end position="715"/>
    </location>
</feature>
<dbReference type="EMBL" id="MRZV01000845">
    <property type="protein sequence ID" value="PIK43501.1"/>
    <property type="molecule type" value="Genomic_DNA"/>
</dbReference>
<proteinExistence type="predicted"/>
<dbReference type="Proteomes" id="UP000230750">
    <property type="component" value="Unassembled WGS sequence"/>
</dbReference>
<name>A0A2G8K673_STIJA</name>
<evidence type="ECO:0000259" key="2">
    <source>
        <dbReference type="Pfam" id="PF00791"/>
    </source>
</evidence>
<dbReference type="STRING" id="307972.A0A2G8K673"/>
<organism evidence="3 4">
    <name type="scientific">Stichopus japonicus</name>
    <name type="common">Sea cucumber</name>
    <dbReference type="NCBI Taxonomy" id="307972"/>
    <lineage>
        <taxon>Eukaryota</taxon>
        <taxon>Metazoa</taxon>
        <taxon>Echinodermata</taxon>
        <taxon>Eleutherozoa</taxon>
        <taxon>Echinozoa</taxon>
        <taxon>Holothuroidea</taxon>
        <taxon>Aspidochirotacea</taxon>
        <taxon>Aspidochirotida</taxon>
        <taxon>Stichopodidae</taxon>
        <taxon>Apostichopus</taxon>
    </lineage>
</organism>
<feature type="region of interest" description="Disordered" evidence="1">
    <location>
        <begin position="681"/>
        <end position="715"/>
    </location>
</feature>
<feature type="domain" description="ZU5" evidence="2">
    <location>
        <begin position="1085"/>
        <end position="1164"/>
    </location>
</feature>
<dbReference type="InterPro" id="IPR000906">
    <property type="entry name" value="ZU5_dom"/>
</dbReference>